<evidence type="ECO:0000313" key="9">
    <source>
        <dbReference type="Proteomes" id="UP000176299"/>
    </source>
</evidence>
<evidence type="ECO:0000256" key="2">
    <source>
        <dbReference type="ARBA" id="ARBA00008959"/>
    </source>
</evidence>
<dbReference type="Pfam" id="PF00004">
    <property type="entry name" value="AAA"/>
    <property type="match status" value="1"/>
</dbReference>
<gene>
    <name evidence="8" type="ORF">A2113_02995</name>
</gene>
<keyword evidence="6" id="KW-0067">ATP-binding</keyword>
<evidence type="ECO:0000256" key="1">
    <source>
        <dbReference type="ARBA" id="ARBA00002393"/>
    </source>
</evidence>
<dbReference type="EMBL" id="MHCN01000018">
    <property type="protein sequence ID" value="OGY21072.1"/>
    <property type="molecule type" value="Genomic_DNA"/>
</dbReference>
<dbReference type="GO" id="GO:0008047">
    <property type="term" value="F:enzyme activator activity"/>
    <property type="evidence" value="ECO:0007669"/>
    <property type="project" value="TreeGrafter"/>
</dbReference>
<dbReference type="GO" id="GO:0003677">
    <property type="term" value="F:DNA binding"/>
    <property type="evidence" value="ECO:0007669"/>
    <property type="project" value="InterPro"/>
</dbReference>
<dbReference type="GO" id="GO:0017116">
    <property type="term" value="F:single-stranded DNA helicase activity"/>
    <property type="evidence" value="ECO:0007669"/>
    <property type="project" value="TreeGrafter"/>
</dbReference>
<dbReference type="InterPro" id="IPR003959">
    <property type="entry name" value="ATPase_AAA_core"/>
</dbReference>
<reference evidence="8 9" key="1">
    <citation type="journal article" date="2016" name="Nat. Commun.">
        <title>Thousands of microbial genomes shed light on interconnected biogeochemical processes in an aquifer system.</title>
        <authorList>
            <person name="Anantharaman K."/>
            <person name="Brown C.T."/>
            <person name="Hug L.A."/>
            <person name="Sharon I."/>
            <person name="Castelle C.J."/>
            <person name="Probst A.J."/>
            <person name="Thomas B.C."/>
            <person name="Singh A."/>
            <person name="Wilkins M.J."/>
            <person name="Karaoz U."/>
            <person name="Brodie E.L."/>
            <person name="Williams K.H."/>
            <person name="Hubbard S.S."/>
            <person name="Banfield J.F."/>
        </authorList>
    </citation>
    <scope>NUCLEOTIDE SEQUENCE [LARGE SCALE GENOMIC DNA]</scope>
</reference>
<evidence type="ECO:0000259" key="7">
    <source>
        <dbReference type="SMART" id="SM00382"/>
    </source>
</evidence>
<evidence type="ECO:0000313" key="8">
    <source>
        <dbReference type="EMBL" id="OGY21072.1"/>
    </source>
</evidence>
<dbReference type="PANTHER" id="PTHR13779:SF7">
    <property type="entry name" value="ATPASE WRNIP1"/>
    <property type="match status" value="1"/>
</dbReference>
<dbReference type="STRING" id="1802591.A2113_02995"/>
<dbReference type="Gene3D" id="1.10.8.60">
    <property type="match status" value="1"/>
</dbReference>
<sequence>MNQTFRPLADRLRPANLTEFVGQKHLVGRGKLVSTLLKADQIPSLILWGPPGSGKTTLAKIVATETKSSFIFYSAVEVGVNEIKKVIKEAKERLEKGRQKTILCIDEIHRWNKSQQALLLPSVEDGTIILIGATTENPSFEVIGPLLSRSKVLILNRLGEDDIKEIIDLALKDKDRGLGKYNAQLTSEAKKLLLEAANGDARVVLNALEIATNLTRTTDGKRVVNQEKMAQALQSRKLLYDKTGEEHYNTISAFIKSLRGSDPDAAVYWLARMLEAGDDPEFIARRMIILASEDVGNADPKALQVAVAAAQALQFVGLPEAALNLAHAATYLASTPKSNASYIALKNAREDVRKTLNEPVPLHLRNPVTKLMGEVGYGRNYKYAHDFPAGFAKQQFLPDKLKGRKYYHPKDIGYEAYIKKHLDKLQSSK</sequence>
<organism evidence="8 9">
    <name type="scientific">Candidatus Woykebacteria bacterium GWA1_44_8</name>
    <dbReference type="NCBI Taxonomy" id="1802591"/>
    <lineage>
        <taxon>Bacteria</taxon>
        <taxon>Candidatus Woykeibacteriota</taxon>
    </lineage>
</organism>
<comment type="caution">
    <text evidence="8">The sequence shown here is derived from an EMBL/GenBank/DDBJ whole genome shotgun (WGS) entry which is preliminary data.</text>
</comment>
<dbReference type="FunFam" id="1.10.8.60:FF:000029">
    <property type="entry name" value="Replication-associated recombination protein A"/>
    <property type="match status" value="1"/>
</dbReference>
<dbReference type="PANTHER" id="PTHR13779">
    <property type="entry name" value="WERNER HELICASE-INTERACTING PROTEIN 1 FAMILY MEMBER"/>
    <property type="match status" value="1"/>
</dbReference>
<dbReference type="Proteomes" id="UP000176299">
    <property type="component" value="Unassembled WGS sequence"/>
</dbReference>
<dbReference type="SMART" id="SM00382">
    <property type="entry name" value="AAA"/>
    <property type="match status" value="1"/>
</dbReference>
<comment type="function">
    <text evidence="1">DNA-dependent ATPase that plays important roles in cellular responses to stalled DNA replication processes.</text>
</comment>
<evidence type="ECO:0000256" key="6">
    <source>
        <dbReference type="ARBA" id="ARBA00022840"/>
    </source>
</evidence>
<dbReference type="GO" id="GO:0000731">
    <property type="term" value="P:DNA synthesis involved in DNA repair"/>
    <property type="evidence" value="ECO:0007669"/>
    <property type="project" value="TreeGrafter"/>
</dbReference>
<dbReference type="InterPro" id="IPR021886">
    <property type="entry name" value="MgsA_C"/>
</dbReference>
<dbReference type="InterPro" id="IPR027417">
    <property type="entry name" value="P-loop_NTPase"/>
</dbReference>
<evidence type="ECO:0000256" key="5">
    <source>
        <dbReference type="ARBA" id="ARBA00022741"/>
    </source>
</evidence>
<dbReference type="Pfam" id="PF12002">
    <property type="entry name" value="MgsA_C"/>
    <property type="match status" value="1"/>
</dbReference>
<name>A0A1G1W087_9BACT</name>
<dbReference type="CDD" id="cd18139">
    <property type="entry name" value="HLD_clamp_RarA"/>
    <property type="match status" value="1"/>
</dbReference>
<dbReference type="SUPFAM" id="SSF48019">
    <property type="entry name" value="post-AAA+ oligomerization domain-like"/>
    <property type="match status" value="1"/>
</dbReference>
<keyword evidence="5" id="KW-0547">Nucleotide-binding</keyword>
<dbReference type="GO" id="GO:0005524">
    <property type="term" value="F:ATP binding"/>
    <property type="evidence" value="ECO:0007669"/>
    <property type="project" value="UniProtKB-KW"/>
</dbReference>
<dbReference type="Gene3D" id="1.20.272.10">
    <property type="match status" value="1"/>
</dbReference>
<dbReference type="FunFam" id="1.20.272.10:FF:000001">
    <property type="entry name" value="Putative AAA family ATPase"/>
    <property type="match status" value="1"/>
</dbReference>
<evidence type="ECO:0000256" key="4">
    <source>
        <dbReference type="ARBA" id="ARBA00022705"/>
    </source>
</evidence>
<dbReference type="InterPro" id="IPR008921">
    <property type="entry name" value="DNA_pol3_clamp-load_cplx_C"/>
</dbReference>
<accession>A0A1G1W087</accession>
<dbReference type="GO" id="GO:0016887">
    <property type="term" value="F:ATP hydrolysis activity"/>
    <property type="evidence" value="ECO:0007669"/>
    <property type="project" value="InterPro"/>
</dbReference>
<proteinExistence type="inferred from homology"/>
<dbReference type="Pfam" id="PF16193">
    <property type="entry name" value="AAA_assoc_2"/>
    <property type="match status" value="1"/>
</dbReference>
<dbReference type="GO" id="GO:0006261">
    <property type="term" value="P:DNA-templated DNA replication"/>
    <property type="evidence" value="ECO:0007669"/>
    <property type="project" value="TreeGrafter"/>
</dbReference>
<dbReference type="FunFam" id="3.40.50.300:FF:000137">
    <property type="entry name" value="Replication-associated recombination protein A"/>
    <property type="match status" value="1"/>
</dbReference>
<dbReference type="SUPFAM" id="SSF52540">
    <property type="entry name" value="P-loop containing nucleoside triphosphate hydrolases"/>
    <property type="match status" value="1"/>
</dbReference>
<dbReference type="InterPro" id="IPR051314">
    <property type="entry name" value="AAA_ATPase_RarA/MGS1/WRNIP1"/>
</dbReference>
<protein>
    <recommendedName>
        <fullName evidence="3">Replication-associated recombination protein A</fullName>
    </recommendedName>
</protein>
<feature type="domain" description="AAA+ ATPase" evidence="7">
    <location>
        <begin position="41"/>
        <end position="159"/>
    </location>
</feature>
<dbReference type="AlphaFoldDB" id="A0A1G1W087"/>
<dbReference type="Gene3D" id="3.40.50.300">
    <property type="entry name" value="P-loop containing nucleotide triphosphate hydrolases"/>
    <property type="match status" value="1"/>
</dbReference>
<dbReference type="CDD" id="cd00009">
    <property type="entry name" value="AAA"/>
    <property type="match status" value="1"/>
</dbReference>
<evidence type="ECO:0000256" key="3">
    <source>
        <dbReference type="ARBA" id="ARBA00020776"/>
    </source>
</evidence>
<dbReference type="Gene3D" id="1.10.3710.10">
    <property type="entry name" value="DNA polymerase III clamp loader subunits, C-terminal domain"/>
    <property type="match status" value="1"/>
</dbReference>
<dbReference type="InterPro" id="IPR003593">
    <property type="entry name" value="AAA+_ATPase"/>
</dbReference>
<keyword evidence="4" id="KW-0235">DNA replication</keyword>
<comment type="similarity">
    <text evidence="2">Belongs to the AAA ATPase family. RarA/MGS1/WRNIP1 subfamily.</text>
</comment>
<dbReference type="InterPro" id="IPR032423">
    <property type="entry name" value="AAA_assoc_2"/>
</dbReference>